<reference evidence="1 2" key="1">
    <citation type="submission" date="2019-03" db="EMBL/GenBank/DDBJ databases">
        <title>The genome sequence of Nitrosococcus wardiae strain D1FHST reveals the archetypal metabolic capacity of ammonia-oxidizing Gammaproteobacteria.</title>
        <authorList>
            <person name="Wang L."/>
            <person name="Lim C.K."/>
            <person name="Hanson T.E."/>
            <person name="Dang H."/>
            <person name="Klotz M.G."/>
        </authorList>
    </citation>
    <scope>NUCLEOTIDE SEQUENCE [LARGE SCALE GENOMIC DNA]</scope>
    <source>
        <strain evidence="1 2">D1FHS</strain>
    </source>
</reference>
<dbReference type="OrthoDB" id="6446140at2"/>
<evidence type="ECO:0000313" key="2">
    <source>
        <dbReference type="Proteomes" id="UP000294325"/>
    </source>
</evidence>
<protein>
    <submittedName>
        <fullName evidence="1">Helix-turn-helix domain-containing protein</fullName>
    </submittedName>
</protein>
<name>A0A4P7C441_9GAMM</name>
<gene>
    <name evidence="1" type="ORF">E3U44_15635</name>
</gene>
<dbReference type="Proteomes" id="UP000294325">
    <property type="component" value="Chromosome"/>
</dbReference>
<keyword evidence="2" id="KW-1185">Reference proteome</keyword>
<dbReference type="GO" id="GO:0003677">
    <property type="term" value="F:DNA binding"/>
    <property type="evidence" value="ECO:0007669"/>
    <property type="project" value="InterPro"/>
</dbReference>
<proteinExistence type="predicted"/>
<dbReference type="Gene3D" id="1.10.260.40">
    <property type="entry name" value="lambda repressor-like DNA-binding domains"/>
    <property type="match status" value="1"/>
</dbReference>
<dbReference type="InterPro" id="IPR059216">
    <property type="entry name" value="LeuA_carph_isopro_dom"/>
</dbReference>
<dbReference type="Pfam" id="PF15943">
    <property type="entry name" value="YdaS_toxin"/>
    <property type="match status" value="1"/>
</dbReference>
<sequence length="72" mass="8098">MKTPIPKSIEIVGSQTALARSCGVRYQAVQKWIKKGRVPAERVSAIERATKGRITRYELRPDIFGEREEAAV</sequence>
<dbReference type="NCBIfam" id="NF046037">
    <property type="entry name" value="carphisopro"/>
    <property type="match status" value="1"/>
</dbReference>
<dbReference type="EMBL" id="CP038033">
    <property type="protein sequence ID" value="QBQ56609.1"/>
    <property type="molecule type" value="Genomic_DNA"/>
</dbReference>
<dbReference type="SUPFAM" id="SSF47413">
    <property type="entry name" value="lambda repressor-like DNA-binding domains"/>
    <property type="match status" value="1"/>
</dbReference>
<dbReference type="KEGG" id="nwr:E3U44_15635"/>
<evidence type="ECO:0000313" key="1">
    <source>
        <dbReference type="EMBL" id="QBQ56609.1"/>
    </source>
</evidence>
<dbReference type="InterPro" id="IPR031856">
    <property type="entry name" value="YdaS_toxin-like"/>
</dbReference>
<dbReference type="AlphaFoldDB" id="A0A4P7C441"/>
<dbReference type="InterPro" id="IPR010982">
    <property type="entry name" value="Lambda_DNA-bd_dom_sf"/>
</dbReference>
<accession>A0A4P7C441</accession>
<organism evidence="1 2">
    <name type="scientific">Nitrosococcus wardiae</name>
    <dbReference type="NCBI Taxonomy" id="1814290"/>
    <lineage>
        <taxon>Bacteria</taxon>
        <taxon>Pseudomonadati</taxon>
        <taxon>Pseudomonadota</taxon>
        <taxon>Gammaproteobacteria</taxon>
        <taxon>Chromatiales</taxon>
        <taxon>Chromatiaceae</taxon>
        <taxon>Nitrosococcus</taxon>
    </lineage>
</organism>